<dbReference type="InterPro" id="IPR005181">
    <property type="entry name" value="SASA"/>
</dbReference>
<feature type="domain" description="Sialate O-acetylesterase" evidence="4">
    <location>
        <begin position="293"/>
        <end position="374"/>
    </location>
</feature>
<sequence length="532" mass="57375">MRFLRLLLLTCAAGVLSPVVRAEVKLHPMFSDHMVLQQKTETTVWGTATPNADVSVGLMQTGGDKAVDVLLKAGADGKWVAKLPPQKAGTGYTLTAQSGGTTVTLKDVAVGEVWLCSGQSNMEWMVKQLNKDGQAKKVADAATNKNIRLFTVPNRPSAKPEADFPVSKTEGLWLECNPENVMNFSAVGYFFGRDIQNDLKVPVGLIASDWGGTSCQSWTSREALTANSDLKYYVEQFDTAMKGYDPAKADESYKAAMEKWKAAADKAKADGKQAPTAPRKQSNPGSGPTTTTLFNGMIAPITHYAIKGAIWYQGESNAGRAAEYYTLFPAMITDWRKQWGYDFPFFAVQLAPYKGATNGPAGGLDYAELRDAQVHATKTLKHVGIAIITDAGDENDIHPQKKEPAGDRLALAARAVAYGEKVEYQGPTYKSMTADGGKVKVAFDHAAGLSAKGDSLNGFAVCGEDKKFYPAKATIEGENVIVTSESVAKPVAVRYGWVNFAKPELNLFNKAGLPAVPFRSDNFPLTTATTKK</sequence>
<keyword evidence="6" id="KW-1185">Reference proteome</keyword>
<dbReference type="Pfam" id="PF03629">
    <property type="entry name" value="SASA"/>
    <property type="match status" value="2"/>
</dbReference>
<dbReference type="GO" id="GO:0001681">
    <property type="term" value="F:sialate O-acetylesterase activity"/>
    <property type="evidence" value="ECO:0007669"/>
    <property type="project" value="InterPro"/>
</dbReference>
<dbReference type="AlphaFoldDB" id="A0A5C1ALJ5"/>
<dbReference type="SUPFAM" id="SSF52266">
    <property type="entry name" value="SGNH hydrolase"/>
    <property type="match status" value="1"/>
</dbReference>
<feature type="signal peptide" evidence="3">
    <location>
        <begin position="1"/>
        <end position="22"/>
    </location>
</feature>
<keyword evidence="3" id="KW-0732">Signal</keyword>
<evidence type="ECO:0000256" key="3">
    <source>
        <dbReference type="SAM" id="SignalP"/>
    </source>
</evidence>
<evidence type="ECO:0000259" key="4">
    <source>
        <dbReference type="Pfam" id="PF03629"/>
    </source>
</evidence>
<keyword evidence="1" id="KW-0378">Hydrolase</keyword>
<evidence type="ECO:0000313" key="5">
    <source>
        <dbReference type="EMBL" id="QEL20279.1"/>
    </source>
</evidence>
<organism evidence="5 6">
    <name type="scientific">Limnoglobus roseus</name>
    <dbReference type="NCBI Taxonomy" id="2598579"/>
    <lineage>
        <taxon>Bacteria</taxon>
        <taxon>Pseudomonadati</taxon>
        <taxon>Planctomycetota</taxon>
        <taxon>Planctomycetia</taxon>
        <taxon>Gemmatales</taxon>
        <taxon>Gemmataceae</taxon>
        <taxon>Limnoglobus</taxon>
    </lineage>
</organism>
<dbReference type="KEGG" id="lrs:PX52LOC_07371"/>
<proteinExistence type="predicted"/>
<reference evidence="6" key="1">
    <citation type="submission" date="2019-08" db="EMBL/GenBank/DDBJ databases">
        <title>Limnoglobus roseus gen. nov., sp. nov., a novel freshwater planctomycete with a giant genome from the family Gemmataceae.</title>
        <authorList>
            <person name="Kulichevskaya I.S."/>
            <person name="Naumoff D.G."/>
            <person name="Miroshnikov K."/>
            <person name="Ivanova A."/>
            <person name="Philippov D.A."/>
            <person name="Hakobyan A."/>
            <person name="Rijpstra I.C."/>
            <person name="Sinninghe Damste J.S."/>
            <person name="Liesack W."/>
            <person name="Dedysh S.N."/>
        </authorList>
    </citation>
    <scope>NUCLEOTIDE SEQUENCE [LARGE SCALE GENOMIC DNA]</scope>
    <source>
        <strain evidence="6">PX52</strain>
    </source>
</reference>
<dbReference type="GO" id="GO:0005975">
    <property type="term" value="P:carbohydrate metabolic process"/>
    <property type="evidence" value="ECO:0007669"/>
    <property type="project" value="TreeGrafter"/>
</dbReference>
<dbReference type="RefSeq" id="WP_149114594.1">
    <property type="nucleotide sequence ID" value="NZ_CP042425.1"/>
</dbReference>
<evidence type="ECO:0000256" key="2">
    <source>
        <dbReference type="SAM" id="MobiDB-lite"/>
    </source>
</evidence>
<dbReference type="OrthoDB" id="9795554at2"/>
<gene>
    <name evidence="5" type="ORF">PX52LOC_07371</name>
</gene>
<feature type="chain" id="PRO_5023059506" evidence="3">
    <location>
        <begin position="23"/>
        <end position="532"/>
    </location>
</feature>
<dbReference type="InterPro" id="IPR039329">
    <property type="entry name" value="SIAE"/>
</dbReference>
<evidence type="ECO:0000256" key="1">
    <source>
        <dbReference type="ARBA" id="ARBA00022801"/>
    </source>
</evidence>
<dbReference type="PANTHER" id="PTHR22901:SF0">
    <property type="entry name" value="SIALATE O-ACETYLESTERASE"/>
    <property type="match status" value="1"/>
</dbReference>
<feature type="domain" description="Sialate O-acetylesterase" evidence="4">
    <location>
        <begin position="112"/>
        <end position="229"/>
    </location>
</feature>
<dbReference type="PANTHER" id="PTHR22901">
    <property type="entry name" value="SIALATE O-ACETYLESTERASE"/>
    <property type="match status" value="1"/>
</dbReference>
<evidence type="ECO:0000313" key="6">
    <source>
        <dbReference type="Proteomes" id="UP000324974"/>
    </source>
</evidence>
<dbReference type="EMBL" id="CP042425">
    <property type="protein sequence ID" value="QEL20279.1"/>
    <property type="molecule type" value="Genomic_DNA"/>
</dbReference>
<protein>
    <submittedName>
        <fullName evidence="5">Putative carbohydrate esterase (Sialic acid-specific acetylesterase)</fullName>
    </submittedName>
</protein>
<dbReference type="InterPro" id="IPR036514">
    <property type="entry name" value="SGNH_hydro_sf"/>
</dbReference>
<name>A0A5C1ALJ5_9BACT</name>
<accession>A0A5C1ALJ5</accession>
<feature type="compositionally biased region" description="Polar residues" evidence="2">
    <location>
        <begin position="279"/>
        <end position="289"/>
    </location>
</feature>
<dbReference type="Gene3D" id="3.40.50.1110">
    <property type="entry name" value="SGNH hydrolase"/>
    <property type="match status" value="1"/>
</dbReference>
<feature type="region of interest" description="Disordered" evidence="2">
    <location>
        <begin position="267"/>
        <end position="289"/>
    </location>
</feature>
<dbReference type="Proteomes" id="UP000324974">
    <property type="component" value="Chromosome"/>
</dbReference>